<dbReference type="EMBL" id="JAKVPY010000018">
    <property type="protein sequence ID" value="MCH4564328.1"/>
    <property type="molecule type" value="Genomic_DNA"/>
</dbReference>
<proteinExistence type="predicted"/>
<evidence type="ECO:0000313" key="1">
    <source>
        <dbReference type="EMBL" id="MCH4564328.1"/>
    </source>
</evidence>
<comment type="caution">
    <text evidence="1">The sequence shown here is derived from an EMBL/GenBank/DDBJ whole genome shotgun (WGS) entry which is preliminary data.</text>
</comment>
<accession>A0ABS9RWU4</accession>
<sequence length="51" mass="5423">MLANGEDSIPLLTTKHLDGQAIEIQDYDSRSQSIARQLSAAETGHATVTAP</sequence>
<gene>
    <name evidence="1" type="ORF">MKP05_14540</name>
</gene>
<reference evidence="1 2" key="1">
    <citation type="submission" date="2022-02" db="EMBL/GenBank/DDBJ databases">
        <title>Halomonas fukangensis sp. nov., a halophilic bacterium isolated from a bulk soil of Kalidium foliatum at Fukang.</title>
        <authorList>
            <person name="Huang Y."/>
        </authorList>
    </citation>
    <scope>NUCLEOTIDE SEQUENCE [LARGE SCALE GENOMIC DNA]</scope>
    <source>
        <strain evidence="1 2">EGI 63088</strain>
    </source>
</reference>
<organism evidence="1 2">
    <name type="scientific">Halomonas flagellata</name>
    <dbReference type="NCBI Taxonomy" id="2920385"/>
    <lineage>
        <taxon>Bacteria</taxon>
        <taxon>Pseudomonadati</taxon>
        <taxon>Pseudomonadota</taxon>
        <taxon>Gammaproteobacteria</taxon>
        <taxon>Oceanospirillales</taxon>
        <taxon>Halomonadaceae</taxon>
        <taxon>Halomonas</taxon>
    </lineage>
</organism>
<protein>
    <submittedName>
        <fullName evidence="1">Uncharacterized protein</fullName>
    </submittedName>
</protein>
<name>A0ABS9RWU4_9GAMM</name>
<keyword evidence="2" id="KW-1185">Reference proteome</keyword>
<evidence type="ECO:0000313" key="2">
    <source>
        <dbReference type="Proteomes" id="UP001202117"/>
    </source>
</evidence>
<dbReference type="RefSeq" id="WP_181421982.1">
    <property type="nucleotide sequence ID" value="NZ_JAKVPY010000018.1"/>
</dbReference>
<dbReference type="Proteomes" id="UP001202117">
    <property type="component" value="Unassembled WGS sequence"/>
</dbReference>